<protein>
    <recommendedName>
        <fullName evidence="12">Bifunctional protein FolD</fullName>
    </recommendedName>
    <domain>
        <recommendedName>
            <fullName evidence="12">Methylenetetrahydrofolate dehydrogenase</fullName>
            <ecNumber evidence="12">1.5.1.5</ecNumber>
        </recommendedName>
    </domain>
    <domain>
        <recommendedName>
            <fullName evidence="12">Methenyltetrahydrofolate cyclohydrolase</fullName>
            <ecNumber evidence="12">3.5.4.9</ecNumber>
        </recommendedName>
    </domain>
</protein>
<dbReference type="InterPro" id="IPR020630">
    <property type="entry name" value="THF_DH/CycHdrlase_cat_dom"/>
</dbReference>
<dbReference type="CDD" id="cd01080">
    <property type="entry name" value="NAD_bind_m-THF_DH_Cyclohyd"/>
    <property type="match status" value="1"/>
</dbReference>
<evidence type="ECO:0000256" key="3">
    <source>
        <dbReference type="ARBA" id="ARBA00022563"/>
    </source>
</evidence>
<dbReference type="GO" id="GO:0004488">
    <property type="term" value="F:methylenetetrahydrofolate dehydrogenase (NADP+) activity"/>
    <property type="evidence" value="ECO:0007669"/>
    <property type="project" value="UniProtKB-UniRule"/>
</dbReference>
<dbReference type="PANTHER" id="PTHR48099:SF5">
    <property type="entry name" value="C-1-TETRAHYDROFOLATE SYNTHASE, CYTOPLASMIC"/>
    <property type="match status" value="1"/>
</dbReference>
<reference evidence="15 16" key="1">
    <citation type="submission" date="2022-04" db="EMBL/GenBank/DDBJ databases">
        <title>Genome sequence of C. roseum typestrain.</title>
        <authorList>
            <person name="Poehlein A."/>
            <person name="Schoch T."/>
            <person name="Duerre P."/>
            <person name="Daniel R."/>
        </authorList>
    </citation>
    <scope>NUCLEOTIDE SEQUENCE [LARGE SCALE GENOMIC DNA]</scope>
    <source>
        <strain evidence="15 16">DSM 7320</strain>
    </source>
</reference>
<evidence type="ECO:0000313" key="15">
    <source>
        <dbReference type="EMBL" id="URZ11849.1"/>
    </source>
</evidence>
<keyword evidence="3 12" id="KW-0554">One-carbon metabolism</keyword>
<keyword evidence="11 12" id="KW-0511">Multifunctional enzyme</keyword>
<dbReference type="FunFam" id="3.40.50.720:FF:000094">
    <property type="entry name" value="Bifunctional protein FolD"/>
    <property type="match status" value="1"/>
</dbReference>
<dbReference type="AlphaFoldDB" id="A0A1S8L4C4"/>
<dbReference type="Gene3D" id="3.40.50.720">
    <property type="entry name" value="NAD(P)-binding Rossmann-like Domain"/>
    <property type="match status" value="1"/>
</dbReference>
<dbReference type="NCBIfam" id="NF010769">
    <property type="entry name" value="PRK14172.1"/>
    <property type="match status" value="1"/>
</dbReference>
<evidence type="ECO:0000256" key="7">
    <source>
        <dbReference type="ARBA" id="ARBA00022857"/>
    </source>
</evidence>
<dbReference type="PROSITE" id="PS00766">
    <property type="entry name" value="THF_DHG_CYH_1"/>
    <property type="match status" value="1"/>
</dbReference>
<feature type="domain" description="Tetrahydrofolate dehydrogenase/cyclohydrolase catalytic" evidence="13">
    <location>
        <begin position="5"/>
        <end position="120"/>
    </location>
</feature>
<dbReference type="EC" id="3.5.4.9" evidence="12"/>
<dbReference type="PRINTS" id="PR00085">
    <property type="entry name" value="THFDHDRGNASE"/>
</dbReference>
<keyword evidence="5 12" id="KW-0658">Purine biosynthesis</keyword>
<dbReference type="InterPro" id="IPR000672">
    <property type="entry name" value="THF_DH/CycHdrlase"/>
</dbReference>
<dbReference type="GO" id="GO:0004477">
    <property type="term" value="F:methenyltetrahydrofolate cyclohydrolase activity"/>
    <property type="evidence" value="ECO:0007669"/>
    <property type="project" value="UniProtKB-UniRule"/>
</dbReference>
<dbReference type="KEGG" id="crw:CROST_025660"/>
<dbReference type="GO" id="GO:0035999">
    <property type="term" value="P:tetrahydrofolate interconversion"/>
    <property type="evidence" value="ECO:0007669"/>
    <property type="project" value="UniProtKB-UniRule"/>
</dbReference>
<dbReference type="HAMAP" id="MF_01576">
    <property type="entry name" value="THF_DHG_CYH"/>
    <property type="match status" value="1"/>
</dbReference>
<gene>
    <name evidence="12 15" type="primary">folD</name>
    <name evidence="15" type="ORF">CROST_025660</name>
</gene>
<dbReference type="Pfam" id="PF00763">
    <property type="entry name" value="THF_DHG_CYH"/>
    <property type="match status" value="1"/>
</dbReference>
<evidence type="ECO:0000256" key="12">
    <source>
        <dbReference type="HAMAP-Rule" id="MF_01576"/>
    </source>
</evidence>
<keyword evidence="4 12" id="KW-0028">Amino-acid biosynthesis</keyword>
<comment type="subunit">
    <text evidence="2 12">Homodimer.</text>
</comment>
<evidence type="ECO:0000313" key="16">
    <source>
        <dbReference type="Proteomes" id="UP000190951"/>
    </source>
</evidence>
<dbReference type="RefSeq" id="WP_077833693.1">
    <property type="nucleotide sequence ID" value="NZ_CP096983.1"/>
</dbReference>
<keyword evidence="8 12" id="KW-0560">Oxidoreductase</keyword>
<evidence type="ECO:0000256" key="10">
    <source>
        <dbReference type="ARBA" id="ARBA00023167"/>
    </source>
</evidence>
<dbReference type="InterPro" id="IPR046346">
    <property type="entry name" value="Aminoacid_DH-like_N_sf"/>
</dbReference>
<keyword evidence="9 12" id="KW-0368">Histidine biosynthesis</keyword>
<keyword evidence="16" id="KW-1185">Reference proteome</keyword>
<comment type="pathway">
    <text evidence="1 12">One-carbon metabolism; tetrahydrofolate interconversion.</text>
</comment>
<comment type="similarity">
    <text evidence="12">Belongs to the tetrahydrofolate dehydrogenase/cyclohydrolase family.</text>
</comment>
<evidence type="ECO:0000256" key="9">
    <source>
        <dbReference type="ARBA" id="ARBA00023102"/>
    </source>
</evidence>
<dbReference type="Pfam" id="PF02882">
    <property type="entry name" value="THF_DHG_CYH_C"/>
    <property type="match status" value="1"/>
</dbReference>
<keyword evidence="7 12" id="KW-0521">NADP</keyword>
<dbReference type="Proteomes" id="UP000190951">
    <property type="component" value="Chromosome"/>
</dbReference>
<comment type="caution">
    <text evidence="12">Lacks conserved residue(s) required for the propagation of feature annotation.</text>
</comment>
<proteinExistence type="inferred from homology"/>
<dbReference type="InterPro" id="IPR020867">
    <property type="entry name" value="THF_DH/CycHdrlase_CS"/>
</dbReference>
<keyword evidence="10 12" id="KW-0486">Methionine biosynthesis</keyword>
<evidence type="ECO:0000256" key="6">
    <source>
        <dbReference type="ARBA" id="ARBA00022801"/>
    </source>
</evidence>
<accession>A0A1S8L4C4</accession>
<sequence>MGEVINGKEESQKYKDKIARFVSERKKKGLNIPCIASITVGDDGGSLYYVNNQKKVSESLGLKFKSIFLDESITEEELISTIEELNKDCTVHGIMLQLPLPNHIDAKLVTSKINANKDIDSLTDINTGKFYKGEKAFIPCTPRSIINLIKSLNIDICGKNAVVIGRSNIVGKPTAQLLLNENATVTICHSRTQNLKDICKKADIIVSAIGRPGFITSEFVSEKSVVIDVGTTVVDGKLRGDVVFDDVIKKAAYVTPVPGGVGAMTTTMLILNVCEALK</sequence>
<keyword evidence="6 12" id="KW-0378">Hydrolase</keyword>
<evidence type="ECO:0000256" key="1">
    <source>
        <dbReference type="ARBA" id="ARBA00004777"/>
    </source>
</evidence>
<dbReference type="SUPFAM" id="SSF51735">
    <property type="entry name" value="NAD(P)-binding Rossmann-fold domains"/>
    <property type="match status" value="1"/>
</dbReference>
<feature type="domain" description="Tetrahydrofolate dehydrogenase/cyclohydrolase NAD(P)-binding" evidence="14">
    <location>
        <begin position="139"/>
        <end position="277"/>
    </location>
</feature>
<organism evidence="15 16">
    <name type="scientific">Clostridium felsineum</name>
    <dbReference type="NCBI Taxonomy" id="36839"/>
    <lineage>
        <taxon>Bacteria</taxon>
        <taxon>Bacillati</taxon>
        <taxon>Bacillota</taxon>
        <taxon>Clostridia</taxon>
        <taxon>Eubacteriales</taxon>
        <taxon>Clostridiaceae</taxon>
        <taxon>Clostridium</taxon>
    </lineage>
</organism>
<feature type="binding site" evidence="12">
    <location>
        <position position="231"/>
    </location>
    <ligand>
        <name>NADP(+)</name>
        <dbReference type="ChEBI" id="CHEBI:58349"/>
    </ligand>
</feature>
<dbReference type="Gene3D" id="3.40.50.10860">
    <property type="entry name" value="Leucine Dehydrogenase, chain A, domain 1"/>
    <property type="match status" value="1"/>
</dbReference>
<name>A0A1S8L4C4_9CLOT</name>
<evidence type="ECO:0000259" key="14">
    <source>
        <dbReference type="Pfam" id="PF02882"/>
    </source>
</evidence>
<evidence type="ECO:0000256" key="2">
    <source>
        <dbReference type="ARBA" id="ARBA00011738"/>
    </source>
</evidence>
<dbReference type="EMBL" id="CP096983">
    <property type="protein sequence ID" value="URZ11849.1"/>
    <property type="molecule type" value="Genomic_DNA"/>
</dbReference>
<dbReference type="EC" id="1.5.1.5" evidence="12"/>
<evidence type="ECO:0000256" key="4">
    <source>
        <dbReference type="ARBA" id="ARBA00022605"/>
    </source>
</evidence>
<dbReference type="GO" id="GO:0005829">
    <property type="term" value="C:cytosol"/>
    <property type="evidence" value="ECO:0007669"/>
    <property type="project" value="TreeGrafter"/>
</dbReference>
<feature type="binding site" evidence="12">
    <location>
        <begin position="165"/>
        <end position="167"/>
    </location>
    <ligand>
        <name>NADP(+)</name>
        <dbReference type="ChEBI" id="CHEBI:58349"/>
    </ligand>
</feature>
<dbReference type="PANTHER" id="PTHR48099">
    <property type="entry name" value="C-1-TETRAHYDROFOLATE SYNTHASE, CYTOPLASMIC-RELATED"/>
    <property type="match status" value="1"/>
</dbReference>
<dbReference type="FunFam" id="3.40.50.10860:FF:000005">
    <property type="entry name" value="C-1-tetrahydrofolate synthase, cytoplasmic, putative"/>
    <property type="match status" value="1"/>
</dbReference>
<dbReference type="GO" id="GO:0000105">
    <property type="term" value="P:L-histidine biosynthetic process"/>
    <property type="evidence" value="ECO:0007669"/>
    <property type="project" value="UniProtKB-KW"/>
</dbReference>
<comment type="catalytic activity">
    <reaction evidence="12">
        <text>(6R)-5,10-methenyltetrahydrofolate + H2O = (6R)-10-formyltetrahydrofolate + H(+)</text>
        <dbReference type="Rhea" id="RHEA:23700"/>
        <dbReference type="ChEBI" id="CHEBI:15377"/>
        <dbReference type="ChEBI" id="CHEBI:15378"/>
        <dbReference type="ChEBI" id="CHEBI:57455"/>
        <dbReference type="ChEBI" id="CHEBI:195366"/>
        <dbReference type="EC" id="3.5.4.9"/>
    </reaction>
</comment>
<evidence type="ECO:0000256" key="11">
    <source>
        <dbReference type="ARBA" id="ARBA00023268"/>
    </source>
</evidence>
<evidence type="ECO:0000259" key="13">
    <source>
        <dbReference type="Pfam" id="PF00763"/>
    </source>
</evidence>
<comment type="catalytic activity">
    <reaction evidence="12">
        <text>(6R)-5,10-methylene-5,6,7,8-tetrahydrofolate + NADP(+) = (6R)-5,10-methenyltetrahydrofolate + NADPH</text>
        <dbReference type="Rhea" id="RHEA:22812"/>
        <dbReference type="ChEBI" id="CHEBI:15636"/>
        <dbReference type="ChEBI" id="CHEBI:57455"/>
        <dbReference type="ChEBI" id="CHEBI:57783"/>
        <dbReference type="ChEBI" id="CHEBI:58349"/>
        <dbReference type="EC" id="1.5.1.5"/>
    </reaction>
</comment>
<comment type="function">
    <text evidence="12">Catalyzes the oxidation of 5,10-methylenetetrahydrofolate to 5,10-methenyltetrahydrofolate and then the hydrolysis of 5,10-methenyltetrahydrofolate to 10-formyltetrahydrofolate.</text>
</comment>
<dbReference type="GO" id="GO:0006164">
    <property type="term" value="P:purine nucleotide biosynthetic process"/>
    <property type="evidence" value="ECO:0007669"/>
    <property type="project" value="UniProtKB-KW"/>
</dbReference>
<dbReference type="GO" id="GO:0009086">
    <property type="term" value="P:methionine biosynthetic process"/>
    <property type="evidence" value="ECO:0007669"/>
    <property type="project" value="UniProtKB-KW"/>
</dbReference>
<dbReference type="STRING" id="84029.CROST_24190"/>
<evidence type="ECO:0000256" key="8">
    <source>
        <dbReference type="ARBA" id="ARBA00023002"/>
    </source>
</evidence>
<dbReference type="InterPro" id="IPR020631">
    <property type="entry name" value="THF_DH/CycHdrlase_NAD-bd_dom"/>
</dbReference>
<dbReference type="SUPFAM" id="SSF53223">
    <property type="entry name" value="Aminoacid dehydrogenase-like, N-terminal domain"/>
    <property type="match status" value="1"/>
</dbReference>
<evidence type="ECO:0000256" key="5">
    <source>
        <dbReference type="ARBA" id="ARBA00022755"/>
    </source>
</evidence>
<dbReference type="InterPro" id="IPR036291">
    <property type="entry name" value="NAD(P)-bd_dom_sf"/>
</dbReference>